<dbReference type="InterPro" id="IPR019734">
    <property type="entry name" value="TPR_rpt"/>
</dbReference>
<feature type="coiled-coil region" evidence="7">
    <location>
        <begin position="440"/>
        <end position="467"/>
    </location>
</feature>
<keyword evidence="4 6" id="KW-0802">TPR repeat</keyword>
<dbReference type="AlphaFoldDB" id="A0AAW9S083"/>
<keyword evidence="7" id="KW-0175">Coiled coil</keyword>
<evidence type="ECO:0000313" key="9">
    <source>
        <dbReference type="Proteomes" id="UP001403385"/>
    </source>
</evidence>
<dbReference type="InterPro" id="IPR051476">
    <property type="entry name" value="Bac_ResReg_Asp_Phosphatase"/>
</dbReference>
<dbReference type="Gene3D" id="1.10.10.10">
    <property type="entry name" value="Winged helix-like DNA-binding domain superfamily/Winged helix DNA-binding domain"/>
    <property type="match status" value="1"/>
</dbReference>
<dbReference type="GO" id="GO:0005737">
    <property type="term" value="C:cytoplasm"/>
    <property type="evidence" value="ECO:0007669"/>
    <property type="project" value="UniProtKB-SubCell"/>
</dbReference>
<feature type="repeat" description="TPR" evidence="6">
    <location>
        <begin position="97"/>
        <end position="130"/>
    </location>
</feature>
<feature type="repeat" description="TPR" evidence="6">
    <location>
        <begin position="217"/>
        <end position="250"/>
    </location>
</feature>
<reference evidence="8 9" key="1">
    <citation type="submission" date="2024-04" db="EMBL/GenBank/DDBJ databases">
        <title>Novel genus in family Flammeovirgaceae.</title>
        <authorList>
            <person name="Nguyen T.H."/>
            <person name="Vuong T.Q."/>
            <person name="Le H."/>
            <person name="Kim S.-G."/>
        </authorList>
    </citation>
    <scope>NUCLEOTIDE SEQUENCE [LARGE SCALE GENOMIC DNA]</scope>
    <source>
        <strain evidence="8 9">JCM 23209</strain>
    </source>
</reference>
<dbReference type="SUPFAM" id="SSF48452">
    <property type="entry name" value="TPR-like"/>
    <property type="match status" value="2"/>
</dbReference>
<dbReference type="GO" id="GO:0006355">
    <property type="term" value="P:regulation of DNA-templated transcription"/>
    <property type="evidence" value="ECO:0007669"/>
    <property type="project" value="InterPro"/>
</dbReference>
<evidence type="ECO:0000256" key="2">
    <source>
        <dbReference type="ARBA" id="ARBA00022490"/>
    </source>
</evidence>
<dbReference type="InterPro" id="IPR011990">
    <property type="entry name" value="TPR-like_helical_dom_sf"/>
</dbReference>
<protein>
    <submittedName>
        <fullName evidence="8">Tetratricopeptide repeat protein</fullName>
    </submittedName>
</protein>
<gene>
    <name evidence="8" type="ORF">AAG747_16280</name>
</gene>
<dbReference type="PROSITE" id="PS50005">
    <property type="entry name" value="TPR"/>
    <property type="match status" value="3"/>
</dbReference>
<comment type="caution">
    <text evidence="8">The sequence shown here is derived from an EMBL/GenBank/DDBJ whole genome shotgun (WGS) entry which is preliminary data.</text>
</comment>
<proteinExistence type="inferred from homology"/>
<evidence type="ECO:0000256" key="4">
    <source>
        <dbReference type="ARBA" id="ARBA00022803"/>
    </source>
</evidence>
<dbReference type="InterPro" id="IPR006597">
    <property type="entry name" value="Sel1-like"/>
</dbReference>
<feature type="repeat" description="TPR" evidence="6">
    <location>
        <begin position="177"/>
        <end position="210"/>
    </location>
</feature>
<keyword evidence="2" id="KW-0963">Cytoplasm</keyword>
<comment type="subcellular location">
    <subcellularLocation>
        <location evidence="1">Cytoplasm</location>
    </subcellularLocation>
</comment>
<organism evidence="8 9">
    <name type="scientific">Rapidithrix thailandica</name>
    <dbReference type="NCBI Taxonomy" id="413964"/>
    <lineage>
        <taxon>Bacteria</taxon>
        <taxon>Pseudomonadati</taxon>
        <taxon>Bacteroidota</taxon>
        <taxon>Cytophagia</taxon>
        <taxon>Cytophagales</taxon>
        <taxon>Flammeovirgaceae</taxon>
        <taxon>Rapidithrix</taxon>
    </lineage>
</organism>
<dbReference type="SMART" id="SM00671">
    <property type="entry name" value="SEL1"/>
    <property type="match status" value="3"/>
</dbReference>
<dbReference type="PANTHER" id="PTHR46630">
    <property type="entry name" value="TETRATRICOPEPTIDE REPEAT PROTEIN 29"/>
    <property type="match status" value="1"/>
</dbReference>
<dbReference type="GO" id="GO:0003677">
    <property type="term" value="F:DNA binding"/>
    <property type="evidence" value="ECO:0007669"/>
    <property type="project" value="InterPro"/>
</dbReference>
<dbReference type="SMART" id="SM00028">
    <property type="entry name" value="TPR"/>
    <property type="match status" value="5"/>
</dbReference>
<evidence type="ECO:0000256" key="1">
    <source>
        <dbReference type="ARBA" id="ARBA00004496"/>
    </source>
</evidence>
<dbReference type="PANTHER" id="PTHR46630:SF1">
    <property type="entry name" value="TETRATRICOPEPTIDE REPEAT PROTEIN 29"/>
    <property type="match status" value="1"/>
</dbReference>
<evidence type="ECO:0000256" key="3">
    <source>
        <dbReference type="ARBA" id="ARBA00022737"/>
    </source>
</evidence>
<evidence type="ECO:0000256" key="7">
    <source>
        <dbReference type="SAM" id="Coils"/>
    </source>
</evidence>
<dbReference type="EMBL" id="JBDKWZ010000009">
    <property type="protein sequence ID" value="MEN7549482.1"/>
    <property type="molecule type" value="Genomic_DNA"/>
</dbReference>
<dbReference type="Pfam" id="PF13424">
    <property type="entry name" value="TPR_12"/>
    <property type="match status" value="2"/>
</dbReference>
<sequence>MQDNYPVTYLPFLIKAMLLFCINITPLPRAFAETSLTDSLHHQMIQKIEKEEKDSAFVNRVNAIAWAYLNTEPDSSLYYSEKALEQARKIFYLHGQAHAVINMGRYYRNKGNFPEALKHLLEALRLYEQDGDLAQVGHSYTDIGVVHNMNGSKDLCLKNFLKAKEVFEKLGNKKGIAHSYNNLGILHEYNGEDSLALAYYQKALEIKKELGNKQEIGVSLNNLGGFYNDQNDYSKAIQYYEEALNYFKESSHPIGLISTYSSMANTYLSFHQPGIAKKYYEQALELTEKIQSGVWKSKVLEDYITYFEKTGNYKKASFMYKDFIGLKDSLFNSEKSKQMAEMQTRFETDQKEQQIALLEKENQLDQIKKYALGAGLSLSLALGWLLYYFQQMKRKSEQELYQKESKLQRVQTAMAQKERDEAQMELTYNQKMLNFYMNHFKEKNQHIEQLKVQIEVLKNHKKTSKELPDVHYFQLLNSTLMTEEEWAEFKQLFVQVHGIFFEQIQRWEPAFTEEEIRIAALLKLKMQTKEIAGMLGIAPENVIKFKYQIKKKLHIHDDQKLESFIEEMGAEGKDT</sequence>
<evidence type="ECO:0000256" key="6">
    <source>
        <dbReference type="PROSITE-ProRule" id="PRU00339"/>
    </source>
</evidence>
<keyword evidence="9" id="KW-1185">Reference proteome</keyword>
<dbReference type="InterPro" id="IPR036388">
    <property type="entry name" value="WH-like_DNA-bd_sf"/>
</dbReference>
<dbReference type="RefSeq" id="WP_346822261.1">
    <property type="nucleotide sequence ID" value="NZ_JBDKWZ010000009.1"/>
</dbReference>
<dbReference type="Proteomes" id="UP001403385">
    <property type="component" value="Unassembled WGS sequence"/>
</dbReference>
<evidence type="ECO:0000256" key="5">
    <source>
        <dbReference type="ARBA" id="ARBA00038253"/>
    </source>
</evidence>
<dbReference type="InterPro" id="IPR016032">
    <property type="entry name" value="Sig_transdc_resp-reg_C-effctor"/>
</dbReference>
<dbReference type="SUPFAM" id="SSF46894">
    <property type="entry name" value="C-terminal effector domain of the bipartite response regulators"/>
    <property type="match status" value="1"/>
</dbReference>
<comment type="similarity">
    <text evidence="5">Belongs to the Rap family.</text>
</comment>
<evidence type="ECO:0000313" key="8">
    <source>
        <dbReference type="EMBL" id="MEN7549482.1"/>
    </source>
</evidence>
<accession>A0AAW9S083</accession>
<keyword evidence="3" id="KW-0677">Repeat</keyword>
<dbReference type="Pfam" id="PF13374">
    <property type="entry name" value="TPR_10"/>
    <property type="match status" value="1"/>
</dbReference>
<dbReference type="Gene3D" id="1.25.40.10">
    <property type="entry name" value="Tetratricopeptide repeat domain"/>
    <property type="match status" value="1"/>
</dbReference>
<name>A0AAW9S083_9BACT</name>